<dbReference type="InterPro" id="IPR003439">
    <property type="entry name" value="ABC_transporter-like_ATP-bd"/>
</dbReference>
<dbReference type="InParanoid" id="I0A0Y8"/>
<keyword evidence="2" id="KW-0547">Nucleotide-binding</keyword>
<dbReference type="HOGENOM" id="CLU_000604_1_22_2"/>
<dbReference type="Gene3D" id="3.40.50.300">
    <property type="entry name" value="P-loop containing nucleotide triphosphate hydrolases"/>
    <property type="match status" value="1"/>
</dbReference>
<gene>
    <name evidence="5" type="ordered locus">FFONT_0655</name>
</gene>
<feature type="domain" description="ABC transporter" evidence="4">
    <location>
        <begin position="5"/>
        <end position="248"/>
    </location>
</feature>
<dbReference type="GeneID" id="12449734"/>
<protein>
    <submittedName>
        <fullName evidence="5">Phosphate import ATP-binding protein</fullName>
    </submittedName>
</protein>
<evidence type="ECO:0000313" key="5">
    <source>
        <dbReference type="EMBL" id="AFH42645.1"/>
    </source>
</evidence>
<keyword evidence="1" id="KW-0813">Transport</keyword>
<dbReference type="RefSeq" id="WP_014557794.1">
    <property type="nucleotide sequence ID" value="NC_017461.1"/>
</dbReference>
<dbReference type="SMART" id="SM00382">
    <property type="entry name" value="AAA"/>
    <property type="match status" value="1"/>
</dbReference>
<dbReference type="GO" id="GO:0016020">
    <property type="term" value="C:membrane"/>
    <property type="evidence" value="ECO:0007669"/>
    <property type="project" value="InterPro"/>
</dbReference>
<evidence type="ECO:0000256" key="2">
    <source>
        <dbReference type="ARBA" id="ARBA00022741"/>
    </source>
</evidence>
<dbReference type="Proteomes" id="UP000007391">
    <property type="component" value="Chromosome"/>
</dbReference>
<dbReference type="FunCoup" id="I0A0Y8">
    <property type="interactions" value="23"/>
</dbReference>
<dbReference type="GO" id="GO:0016887">
    <property type="term" value="F:ATP hydrolysis activity"/>
    <property type="evidence" value="ECO:0007669"/>
    <property type="project" value="InterPro"/>
</dbReference>
<dbReference type="Pfam" id="PF00005">
    <property type="entry name" value="ABC_tran"/>
    <property type="match status" value="1"/>
</dbReference>
<dbReference type="CDD" id="cd03260">
    <property type="entry name" value="ABC_PstB_phosphate_transporter"/>
    <property type="match status" value="1"/>
</dbReference>
<dbReference type="SUPFAM" id="SSF52540">
    <property type="entry name" value="P-loop containing nucleoside triphosphate hydrolases"/>
    <property type="match status" value="1"/>
</dbReference>
<proteinExistence type="predicted"/>
<dbReference type="InterPro" id="IPR017871">
    <property type="entry name" value="ABC_transporter-like_CS"/>
</dbReference>
<dbReference type="GO" id="GO:0005315">
    <property type="term" value="F:phosphate transmembrane transporter activity"/>
    <property type="evidence" value="ECO:0007669"/>
    <property type="project" value="InterPro"/>
</dbReference>
<reference evidence="6" key="1">
    <citation type="submission" date="2012-03" db="EMBL/GenBank/DDBJ databases">
        <title>Fervidicoccus fontis complete genome analysis confirms its distinct phylogenetic position and predicts its environmental function.</title>
        <authorList>
            <person name="Lebedinsky A.V."/>
            <person name="Mardanov A.V."/>
            <person name="Gumerov V.M."/>
            <person name="Beletsky A.V."/>
            <person name="Kublanov I.V."/>
            <person name="Perevalova A.A."/>
            <person name="Bonch-Osmolovskaya E.A."/>
            <person name="Ravin N.V."/>
            <person name="Skryabin K.G."/>
        </authorList>
    </citation>
    <scope>NUCLEOTIDE SEQUENCE [LARGE SCALE GENOMIC DNA]</scope>
    <source>
        <strain evidence="6">DSM 19380 / VKM B-2539 / Kam940</strain>
    </source>
</reference>
<dbReference type="OrthoDB" id="31298at2157"/>
<dbReference type="STRING" id="1163730.FFONT_0655"/>
<dbReference type="GO" id="GO:0035435">
    <property type="term" value="P:phosphate ion transmembrane transport"/>
    <property type="evidence" value="ECO:0007669"/>
    <property type="project" value="InterPro"/>
</dbReference>
<dbReference type="PANTHER" id="PTHR43423">
    <property type="entry name" value="ABC TRANSPORTER I FAMILY MEMBER 17"/>
    <property type="match status" value="1"/>
</dbReference>
<dbReference type="PROSITE" id="PS00211">
    <property type="entry name" value="ABC_TRANSPORTER_1"/>
    <property type="match status" value="1"/>
</dbReference>
<dbReference type="AlphaFoldDB" id="I0A0Y8"/>
<keyword evidence="6" id="KW-1185">Reference proteome</keyword>
<dbReference type="eggNOG" id="arCOG00231">
    <property type="taxonomic scope" value="Archaea"/>
</dbReference>
<dbReference type="InterPro" id="IPR027417">
    <property type="entry name" value="P-loop_NTPase"/>
</dbReference>
<dbReference type="InterPro" id="IPR005670">
    <property type="entry name" value="PstB-like"/>
</dbReference>
<accession>I0A0Y8</accession>
<dbReference type="PANTHER" id="PTHR43423:SF1">
    <property type="entry name" value="ABC TRANSPORTER I FAMILY MEMBER 17"/>
    <property type="match status" value="1"/>
</dbReference>
<sequence length="256" mass="29163">MREVIRTERLSFWYGSKKVLHDVELSIMENSITAILGHSGSGKSTLLKVFNRMTDLIPGARMSGKVEVFGKDVREWDPYELRRRMGMLFQIPNPFPHLSIYDNVAIAAQVSRNIKDKKEIQATVEWALRAAALWDDVEDRLDDFPYKLSGGQQQRLCLARALAMKPEILLLDEPTANIDFENTIIIENALKDIAKSSGITIVIVTHLPDQAVRVSNYMIIMNRGVVVEGGKTEEIVRNPKEKFTKLLFNGFFREKI</sequence>
<name>I0A0Y8_FERFK</name>
<dbReference type="GO" id="GO:0005524">
    <property type="term" value="F:ATP binding"/>
    <property type="evidence" value="ECO:0007669"/>
    <property type="project" value="UniProtKB-KW"/>
</dbReference>
<evidence type="ECO:0000259" key="4">
    <source>
        <dbReference type="PROSITE" id="PS50893"/>
    </source>
</evidence>
<dbReference type="InterPro" id="IPR003593">
    <property type="entry name" value="AAA+_ATPase"/>
</dbReference>
<evidence type="ECO:0000256" key="3">
    <source>
        <dbReference type="ARBA" id="ARBA00022840"/>
    </source>
</evidence>
<keyword evidence="3 5" id="KW-0067">ATP-binding</keyword>
<evidence type="ECO:0000313" key="6">
    <source>
        <dbReference type="Proteomes" id="UP000007391"/>
    </source>
</evidence>
<reference evidence="5 6" key="2">
    <citation type="journal article" date="2014" name="Extremophiles">
        <title>Analysis of the complete genome of Fervidococcus fontis confirms the distinct phylogenetic position of the order Fervidicoccales and suggests its environmental function.</title>
        <authorList>
            <person name="Lebedinsky A.V."/>
            <person name="Mardanov A.V."/>
            <person name="Kublanov I.V."/>
            <person name="Gumerov V.M."/>
            <person name="Beletsky A.V."/>
            <person name="Perevalova A.A."/>
            <person name="Bidzhieva S.Kh."/>
            <person name="Bonch-Osmolovskaya E.A."/>
            <person name="Skryabin K.G."/>
            <person name="Ravin N.V."/>
        </authorList>
    </citation>
    <scope>NUCLEOTIDE SEQUENCE [LARGE SCALE GENOMIC DNA]</scope>
    <source>
        <strain evidence="6">DSM 19380 / VKM B-2539 / Kam940</strain>
    </source>
</reference>
<dbReference type="EMBL" id="CP003423">
    <property type="protein sequence ID" value="AFH42645.1"/>
    <property type="molecule type" value="Genomic_DNA"/>
</dbReference>
<evidence type="ECO:0000256" key="1">
    <source>
        <dbReference type="ARBA" id="ARBA00022448"/>
    </source>
</evidence>
<dbReference type="KEGG" id="ffo:FFONT_0655"/>
<dbReference type="PROSITE" id="PS50893">
    <property type="entry name" value="ABC_TRANSPORTER_2"/>
    <property type="match status" value="1"/>
</dbReference>
<organism evidence="5 6">
    <name type="scientific">Fervidicoccus fontis (strain DSM 19380 / JCM 18336 / VKM B-2539 / Kam940)</name>
    <dbReference type="NCBI Taxonomy" id="1163730"/>
    <lineage>
        <taxon>Archaea</taxon>
        <taxon>Thermoproteota</taxon>
        <taxon>Thermoprotei</taxon>
        <taxon>Fervidicoccales</taxon>
        <taxon>Fervidicoccaceae</taxon>
        <taxon>Fervidicoccus</taxon>
    </lineage>
</organism>